<evidence type="ECO:0000256" key="2">
    <source>
        <dbReference type="ARBA" id="ARBA00022691"/>
    </source>
</evidence>
<dbReference type="CDD" id="cd01335">
    <property type="entry name" value="Radical_SAM"/>
    <property type="match status" value="1"/>
</dbReference>
<feature type="region of interest" description="Disordered" evidence="6">
    <location>
        <begin position="1"/>
        <end position="40"/>
    </location>
</feature>
<dbReference type="PROSITE" id="PS51918">
    <property type="entry name" value="RADICAL_SAM"/>
    <property type="match status" value="1"/>
</dbReference>
<dbReference type="SFLD" id="SFLDG01067">
    <property type="entry name" value="SPASM/twitch_domain_containing"/>
    <property type="match status" value="1"/>
</dbReference>
<organism evidence="8 9">
    <name type="scientific">Polyangium fumosum</name>
    <dbReference type="NCBI Taxonomy" id="889272"/>
    <lineage>
        <taxon>Bacteria</taxon>
        <taxon>Pseudomonadati</taxon>
        <taxon>Myxococcota</taxon>
        <taxon>Polyangia</taxon>
        <taxon>Polyangiales</taxon>
        <taxon>Polyangiaceae</taxon>
        <taxon>Polyangium</taxon>
    </lineage>
</organism>
<dbReference type="PANTHER" id="PTHR11228">
    <property type="entry name" value="RADICAL SAM DOMAIN PROTEIN"/>
    <property type="match status" value="1"/>
</dbReference>
<dbReference type="GO" id="GO:0051536">
    <property type="term" value="F:iron-sulfur cluster binding"/>
    <property type="evidence" value="ECO:0007669"/>
    <property type="project" value="UniProtKB-KW"/>
</dbReference>
<dbReference type="OrthoDB" id="9782387at2"/>
<comment type="caution">
    <text evidence="8">The sequence shown here is derived from an EMBL/GenBank/DDBJ whole genome shotgun (WGS) entry which is preliminary data.</text>
</comment>
<dbReference type="EMBL" id="SSMQ01000011">
    <property type="protein sequence ID" value="TKD09232.1"/>
    <property type="molecule type" value="Genomic_DNA"/>
</dbReference>
<dbReference type="Proteomes" id="UP000309215">
    <property type="component" value="Unassembled WGS sequence"/>
</dbReference>
<evidence type="ECO:0000256" key="1">
    <source>
        <dbReference type="ARBA" id="ARBA00001966"/>
    </source>
</evidence>
<dbReference type="GO" id="GO:0003824">
    <property type="term" value="F:catalytic activity"/>
    <property type="evidence" value="ECO:0007669"/>
    <property type="project" value="InterPro"/>
</dbReference>
<keyword evidence="9" id="KW-1185">Reference proteome</keyword>
<sequence>MDVALRAHGRNAVVTASAPSSPRSGAPLDERAAPPNPPRRLPVLAAGAVETSFADFQNEALLGDAEGGEKTLAHEAAAHEKRNWVRLSYDCNNHCTFCLDSNAHDGTMRATQDIKVQIVEGRRRGADRLILSGGEPTMHPNFLDFVKLGRLAGYRKIQTVTNGRMFRYPEFLNKAADNGLHEITFSLHGHTAKLHDALVGTPGAFVEEVAGLKAALASQRFIVNVDIVINKQNVRHLPAMLEMFIGWGVKEFDLLHVIPFGNAWSDARHHLFYDLDGNLEYLQQAFAYARRPDIHIWLNRFPPPYAEGFEDLIQDPYKLNDEVRGRREEYDRYLSLGKKLMCREPERCKYCYLESLCDTLDEVIDVRKAEEVDVLRYAGEPPLAGKLPEAHAARIVAANLEEAAALAAKATPGAIELELASYEGLSEALSPEGLLFGKKLVACYTGDPAAIEPLLGIPRSFEVRTFLTKATEPVIRRLDPPPENLVLVQQNYDLVSDAHANDVDTKSFFAAYPHPVPVENVPACVAGRPVRPAARTLDLAMLGTDARIDMTAFTKRYVADGFYTKALRCKDCRENTSCRGVHVNWVRAHGFGALAPIG</sequence>
<protein>
    <submittedName>
        <fullName evidence="8">Radical SAM protein</fullName>
    </submittedName>
</protein>
<evidence type="ECO:0000313" key="9">
    <source>
        <dbReference type="Proteomes" id="UP000309215"/>
    </source>
</evidence>
<evidence type="ECO:0000313" key="8">
    <source>
        <dbReference type="EMBL" id="TKD09232.1"/>
    </source>
</evidence>
<dbReference type="Pfam" id="PF04055">
    <property type="entry name" value="Radical_SAM"/>
    <property type="match status" value="1"/>
</dbReference>
<dbReference type="SFLD" id="SFLDS00029">
    <property type="entry name" value="Radical_SAM"/>
    <property type="match status" value="1"/>
</dbReference>
<keyword evidence="4" id="KW-0408">Iron</keyword>
<evidence type="ECO:0000259" key="7">
    <source>
        <dbReference type="PROSITE" id="PS51918"/>
    </source>
</evidence>
<dbReference type="Gene3D" id="3.20.20.70">
    <property type="entry name" value="Aldolase class I"/>
    <property type="match status" value="1"/>
</dbReference>
<dbReference type="PANTHER" id="PTHR11228:SF34">
    <property type="entry name" value="TUNGSTEN-CONTAINING ALDEHYDE FERREDOXIN OXIDOREDUCTASE COFACTOR MODIFYING PROTEIN"/>
    <property type="match status" value="1"/>
</dbReference>
<evidence type="ECO:0000256" key="6">
    <source>
        <dbReference type="SAM" id="MobiDB-lite"/>
    </source>
</evidence>
<dbReference type="GO" id="GO:0046872">
    <property type="term" value="F:metal ion binding"/>
    <property type="evidence" value="ECO:0007669"/>
    <property type="project" value="UniProtKB-KW"/>
</dbReference>
<keyword evidence="2" id="KW-0949">S-adenosyl-L-methionine</keyword>
<comment type="cofactor">
    <cofactor evidence="1">
        <name>[4Fe-4S] cluster</name>
        <dbReference type="ChEBI" id="CHEBI:49883"/>
    </cofactor>
</comment>
<accession>A0A4U1JE31</accession>
<evidence type="ECO:0000256" key="3">
    <source>
        <dbReference type="ARBA" id="ARBA00022723"/>
    </source>
</evidence>
<proteinExistence type="predicted"/>
<evidence type="ECO:0000256" key="4">
    <source>
        <dbReference type="ARBA" id="ARBA00023004"/>
    </source>
</evidence>
<dbReference type="InterPro" id="IPR007197">
    <property type="entry name" value="rSAM"/>
</dbReference>
<dbReference type="InterPro" id="IPR058240">
    <property type="entry name" value="rSAM_sf"/>
</dbReference>
<dbReference type="SUPFAM" id="SSF102114">
    <property type="entry name" value="Radical SAM enzymes"/>
    <property type="match status" value="1"/>
</dbReference>
<dbReference type="InterPro" id="IPR050377">
    <property type="entry name" value="Radical_SAM_PqqE_MftC-like"/>
</dbReference>
<dbReference type="InterPro" id="IPR013785">
    <property type="entry name" value="Aldolase_TIM"/>
</dbReference>
<evidence type="ECO:0000256" key="5">
    <source>
        <dbReference type="ARBA" id="ARBA00023014"/>
    </source>
</evidence>
<gene>
    <name evidence="8" type="ORF">E8A74_13240</name>
</gene>
<reference evidence="8 9" key="1">
    <citation type="submission" date="2019-04" db="EMBL/GenBank/DDBJ databases">
        <authorList>
            <person name="Li Y."/>
            <person name="Wang J."/>
        </authorList>
    </citation>
    <scope>NUCLEOTIDE SEQUENCE [LARGE SCALE GENOMIC DNA]</scope>
    <source>
        <strain evidence="8 9">DSM 14668</strain>
    </source>
</reference>
<name>A0A4U1JE31_9BACT</name>
<feature type="compositionally biased region" description="Low complexity" evidence="6">
    <location>
        <begin position="16"/>
        <end position="27"/>
    </location>
</feature>
<feature type="domain" description="Radical SAM core" evidence="7">
    <location>
        <begin position="77"/>
        <end position="299"/>
    </location>
</feature>
<dbReference type="AlphaFoldDB" id="A0A4U1JE31"/>
<keyword evidence="3" id="KW-0479">Metal-binding</keyword>
<keyword evidence="5" id="KW-0411">Iron-sulfur</keyword>